<gene>
    <name evidence="1" type="ORF">CR513_16350</name>
</gene>
<dbReference type="Proteomes" id="UP000257109">
    <property type="component" value="Unassembled WGS sequence"/>
</dbReference>
<reference evidence="1" key="1">
    <citation type="submission" date="2018-05" db="EMBL/GenBank/DDBJ databases">
        <title>Draft genome of Mucuna pruriens seed.</title>
        <authorList>
            <person name="Nnadi N.E."/>
            <person name="Vos R."/>
            <person name="Hasami M.H."/>
            <person name="Devisetty U.K."/>
            <person name="Aguiy J.C."/>
        </authorList>
    </citation>
    <scope>NUCLEOTIDE SEQUENCE [LARGE SCALE GENOMIC DNA]</scope>
    <source>
        <strain evidence="1">JCA_2017</strain>
    </source>
</reference>
<dbReference type="EMBL" id="QJKJ01002986">
    <property type="protein sequence ID" value="RDY00468.1"/>
    <property type="molecule type" value="Genomic_DNA"/>
</dbReference>
<dbReference type="AlphaFoldDB" id="A0A371HCG1"/>
<accession>A0A371HCG1</accession>
<dbReference type="Pfam" id="PF14223">
    <property type="entry name" value="Retrotran_gag_2"/>
    <property type="match status" value="1"/>
</dbReference>
<comment type="caution">
    <text evidence="1">The sequence shown here is derived from an EMBL/GenBank/DDBJ whole genome shotgun (WGS) entry which is preliminary data.</text>
</comment>
<evidence type="ECO:0000313" key="1">
    <source>
        <dbReference type="EMBL" id="RDY00468.1"/>
    </source>
</evidence>
<feature type="non-terminal residue" evidence="1">
    <location>
        <position position="1"/>
    </location>
</feature>
<evidence type="ECO:0000313" key="2">
    <source>
        <dbReference type="Proteomes" id="UP000257109"/>
    </source>
</evidence>
<keyword evidence="2" id="KW-1185">Reference proteome</keyword>
<dbReference type="OrthoDB" id="1747372at2759"/>
<protein>
    <recommendedName>
        <fullName evidence="3">UBN2 domain-containing protein</fullName>
    </recommendedName>
</protein>
<proteinExistence type="predicted"/>
<evidence type="ECO:0008006" key="3">
    <source>
        <dbReference type="Google" id="ProtNLM"/>
    </source>
</evidence>
<dbReference type="PANTHER" id="PTHR34676">
    <property type="entry name" value="DUF4219 DOMAIN-CONTAINING PROTEIN-RELATED"/>
    <property type="match status" value="1"/>
</dbReference>
<organism evidence="1 2">
    <name type="scientific">Mucuna pruriens</name>
    <name type="common">Velvet bean</name>
    <name type="synonym">Dolichos pruriens</name>
    <dbReference type="NCBI Taxonomy" id="157652"/>
    <lineage>
        <taxon>Eukaryota</taxon>
        <taxon>Viridiplantae</taxon>
        <taxon>Streptophyta</taxon>
        <taxon>Embryophyta</taxon>
        <taxon>Tracheophyta</taxon>
        <taxon>Spermatophyta</taxon>
        <taxon>Magnoliopsida</taxon>
        <taxon>eudicotyledons</taxon>
        <taxon>Gunneridae</taxon>
        <taxon>Pentapetalae</taxon>
        <taxon>rosids</taxon>
        <taxon>fabids</taxon>
        <taxon>Fabales</taxon>
        <taxon>Fabaceae</taxon>
        <taxon>Papilionoideae</taxon>
        <taxon>50 kb inversion clade</taxon>
        <taxon>NPAAA clade</taxon>
        <taxon>indigoferoid/millettioid clade</taxon>
        <taxon>Phaseoleae</taxon>
        <taxon>Mucuna</taxon>
    </lineage>
</organism>
<name>A0A371HCG1_MUCPR</name>
<dbReference type="PANTHER" id="PTHR34676:SF27">
    <property type="entry name" value="ASPARTYL-TRNA SYNTHETASE"/>
    <property type="match status" value="1"/>
</dbReference>
<sequence length="113" mass="13457">MWDVVDNIFQPRKMEQRFLDCLGMKIKQQEAKYEKVYSCRSLKEMWDILALAYEGTSQVKDSKVSMLIHQQELLKMEDHESIDQMFGKFQTIISNLRSLGKTYDNYDHITKIL</sequence>